<reference evidence="1" key="1">
    <citation type="submission" date="2014-11" db="EMBL/GenBank/DDBJ databases">
        <authorList>
            <person name="Amaro Gonzalez C."/>
        </authorList>
    </citation>
    <scope>NUCLEOTIDE SEQUENCE</scope>
</reference>
<dbReference type="AlphaFoldDB" id="A0A0E9Y2G7"/>
<organism evidence="1">
    <name type="scientific">Anguilla anguilla</name>
    <name type="common">European freshwater eel</name>
    <name type="synonym">Muraena anguilla</name>
    <dbReference type="NCBI Taxonomy" id="7936"/>
    <lineage>
        <taxon>Eukaryota</taxon>
        <taxon>Metazoa</taxon>
        <taxon>Chordata</taxon>
        <taxon>Craniata</taxon>
        <taxon>Vertebrata</taxon>
        <taxon>Euteleostomi</taxon>
        <taxon>Actinopterygii</taxon>
        <taxon>Neopterygii</taxon>
        <taxon>Teleostei</taxon>
        <taxon>Anguilliformes</taxon>
        <taxon>Anguillidae</taxon>
        <taxon>Anguilla</taxon>
    </lineage>
</organism>
<proteinExistence type="predicted"/>
<dbReference type="EMBL" id="GBXM01000304">
    <property type="protein sequence ID" value="JAI08274.1"/>
    <property type="molecule type" value="Transcribed_RNA"/>
</dbReference>
<sequence length="30" mass="3370">MNSSVVYGCVHVGYLLRSSWADFNSKKLAH</sequence>
<name>A0A0E9Y2G7_ANGAN</name>
<protein>
    <submittedName>
        <fullName evidence="1">Uncharacterized protein</fullName>
    </submittedName>
</protein>
<accession>A0A0E9Y2G7</accession>
<evidence type="ECO:0000313" key="1">
    <source>
        <dbReference type="EMBL" id="JAI08274.1"/>
    </source>
</evidence>
<reference evidence="1" key="2">
    <citation type="journal article" date="2015" name="Fish Shellfish Immunol.">
        <title>Early steps in the European eel (Anguilla anguilla)-Vibrio vulnificus interaction in the gills: Role of the RtxA13 toxin.</title>
        <authorList>
            <person name="Callol A."/>
            <person name="Pajuelo D."/>
            <person name="Ebbesson L."/>
            <person name="Teles M."/>
            <person name="MacKenzie S."/>
            <person name="Amaro C."/>
        </authorList>
    </citation>
    <scope>NUCLEOTIDE SEQUENCE</scope>
</reference>